<name>A0A915I1P1_ROMCU</name>
<dbReference type="Proteomes" id="UP000887565">
    <property type="component" value="Unplaced"/>
</dbReference>
<organism evidence="1 2">
    <name type="scientific">Romanomermis culicivorax</name>
    <name type="common">Nematode worm</name>
    <dbReference type="NCBI Taxonomy" id="13658"/>
    <lineage>
        <taxon>Eukaryota</taxon>
        <taxon>Metazoa</taxon>
        <taxon>Ecdysozoa</taxon>
        <taxon>Nematoda</taxon>
        <taxon>Enoplea</taxon>
        <taxon>Dorylaimia</taxon>
        <taxon>Mermithida</taxon>
        <taxon>Mermithoidea</taxon>
        <taxon>Mermithidae</taxon>
        <taxon>Romanomermis</taxon>
    </lineage>
</organism>
<sequence>MLREHRKRIVISAPLPRTGSIQLENKVAGERARTFCSSNVRRAQKTSNYIGTISEDWIDSVGK</sequence>
<proteinExistence type="predicted"/>
<accession>A0A915I1P1</accession>
<keyword evidence="1" id="KW-1185">Reference proteome</keyword>
<protein>
    <submittedName>
        <fullName evidence="2">Uncharacterized protein</fullName>
    </submittedName>
</protein>
<dbReference type="AlphaFoldDB" id="A0A915I1P1"/>
<dbReference type="WBParaSite" id="nRc.2.0.1.t07740-RA">
    <property type="protein sequence ID" value="nRc.2.0.1.t07740-RA"/>
    <property type="gene ID" value="nRc.2.0.1.g07740"/>
</dbReference>
<reference evidence="2" key="1">
    <citation type="submission" date="2022-11" db="UniProtKB">
        <authorList>
            <consortium name="WormBaseParasite"/>
        </authorList>
    </citation>
    <scope>IDENTIFICATION</scope>
</reference>
<evidence type="ECO:0000313" key="2">
    <source>
        <dbReference type="WBParaSite" id="nRc.2.0.1.t07740-RA"/>
    </source>
</evidence>
<evidence type="ECO:0000313" key="1">
    <source>
        <dbReference type="Proteomes" id="UP000887565"/>
    </source>
</evidence>